<feature type="domain" description="KRAB" evidence="1">
    <location>
        <begin position="17"/>
        <end position="63"/>
    </location>
</feature>
<protein>
    <recommendedName>
        <fullName evidence="1">KRAB domain-containing protein</fullName>
    </recommendedName>
</protein>
<dbReference type="Gene3D" id="6.10.140.140">
    <property type="match status" value="1"/>
</dbReference>
<organism evidence="2 3">
    <name type="scientific">Salvator merianae</name>
    <name type="common">Argentine black and white tegu</name>
    <name type="synonym">Tupinambis merianae</name>
    <dbReference type="NCBI Taxonomy" id="96440"/>
    <lineage>
        <taxon>Eukaryota</taxon>
        <taxon>Metazoa</taxon>
        <taxon>Chordata</taxon>
        <taxon>Craniata</taxon>
        <taxon>Vertebrata</taxon>
        <taxon>Euteleostomi</taxon>
        <taxon>Lepidosauria</taxon>
        <taxon>Squamata</taxon>
        <taxon>Bifurcata</taxon>
        <taxon>Unidentata</taxon>
        <taxon>Episquamata</taxon>
        <taxon>Laterata</taxon>
        <taxon>Teiioidea</taxon>
        <taxon>Teiidae</taxon>
        <taxon>Salvator</taxon>
    </lineage>
</organism>
<dbReference type="Proteomes" id="UP000694421">
    <property type="component" value="Unplaced"/>
</dbReference>
<dbReference type="Ensembl" id="ENSSMRT00000026003.1">
    <property type="protein sequence ID" value="ENSSMRP00000022233.1"/>
    <property type="gene ID" value="ENSSMRG00000017283.1"/>
</dbReference>
<dbReference type="GeneTree" id="ENSGT00960000187104"/>
<dbReference type="InterPro" id="IPR036051">
    <property type="entry name" value="KRAB_dom_sf"/>
</dbReference>
<dbReference type="AlphaFoldDB" id="A0A8D0DV28"/>
<sequence>MASNSRPFSPAGALERVTFEDVAVDFSAEEWSVLEGWQKELHRDVMLQNYALLLSLGEAWGAL</sequence>
<dbReference type="OMA" id="MELAEWQ"/>
<dbReference type="PROSITE" id="PS50805">
    <property type="entry name" value="KRAB"/>
    <property type="match status" value="1"/>
</dbReference>
<dbReference type="InterPro" id="IPR001909">
    <property type="entry name" value="KRAB"/>
</dbReference>
<dbReference type="Pfam" id="PF01352">
    <property type="entry name" value="KRAB"/>
    <property type="match status" value="1"/>
</dbReference>
<name>A0A8D0DV28_SALMN</name>
<keyword evidence="3" id="KW-1185">Reference proteome</keyword>
<dbReference type="GO" id="GO:0006355">
    <property type="term" value="P:regulation of DNA-templated transcription"/>
    <property type="evidence" value="ECO:0007669"/>
    <property type="project" value="InterPro"/>
</dbReference>
<dbReference type="SUPFAM" id="SSF109640">
    <property type="entry name" value="KRAB domain (Kruppel-associated box)"/>
    <property type="match status" value="1"/>
</dbReference>
<accession>A0A8D0DV28</accession>
<dbReference type="CDD" id="cd07765">
    <property type="entry name" value="KRAB_A-box"/>
    <property type="match status" value="1"/>
</dbReference>
<proteinExistence type="predicted"/>
<evidence type="ECO:0000259" key="1">
    <source>
        <dbReference type="PROSITE" id="PS50805"/>
    </source>
</evidence>
<dbReference type="PANTHER" id="PTHR23232:SF142">
    <property type="entry name" value="GASTRULA ZINC FINGER PROTEIN XLCGF57.1-LIKE-RELATED"/>
    <property type="match status" value="1"/>
</dbReference>
<dbReference type="InterPro" id="IPR050169">
    <property type="entry name" value="Krueppel_C2H2_ZnF"/>
</dbReference>
<reference evidence="2" key="2">
    <citation type="submission" date="2025-09" db="UniProtKB">
        <authorList>
            <consortium name="Ensembl"/>
        </authorList>
    </citation>
    <scope>IDENTIFICATION</scope>
</reference>
<reference evidence="2" key="1">
    <citation type="submission" date="2025-08" db="UniProtKB">
        <authorList>
            <consortium name="Ensembl"/>
        </authorList>
    </citation>
    <scope>IDENTIFICATION</scope>
</reference>
<evidence type="ECO:0000313" key="2">
    <source>
        <dbReference type="Ensembl" id="ENSSMRP00000022233.1"/>
    </source>
</evidence>
<evidence type="ECO:0000313" key="3">
    <source>
        <dbReference type="Proteomes" id="UP000694421"/>
    </source>
</evidence>
<dbReference type="PANTHER" id="PTHR23232">
    <property type="entry name" value="KRAB DOMAIN C2H2 ZINC FINGER"/>
    <property type="match status" value="1"/>
</dbReference>
<dbReference type="SMART" id="SM00349">
    <property type="entry name" value="KRAB"/>
    <property type="match status" value="1"/>
</dbReference>